<dbReference type="InterPro" id="IPR010297">
    <property type="entry name" value="DUF900_hydrolase"/>
</dbReference>
<dbReference type="PANTHER" id="PTHR36513:SF1">
    <property type="entry name" value="TRANSMEMBRANE PROTEIN"/>
    <property type="match status" value="1"/>
</dbReference>
<dbReference type="Gene3D" id="3.40.50.1820">
    <property type="entry name" value="alpha/beta hydrolase"/>
    <property type="match status" value="1"/>
</dbReference>
<proteinExistence type="predicted"/>
<sequence>MGALSSRPTQVVDESMPPDEEGVPTVQPATAVAITHGLVPISDLRVLLVQSPIVQTSGDGDSTTSNPPSGGRRVSRPNPSKPMDEVLANPEYETTFRTMTNRRLLRKYHGTHKPSRLSFVLWSCAFLGIIAGFVTVSYQGTLSIKIDLSTGIFGILLPLVLLYIALRVVMIVRWCLFWLALGTVLLVLIDHGDVKGFERSWVSGAVVISMLSLQAITILAWLLLRRCYPLAVQRGWLCGSISRFYSIKPAGAGMPWQYVYKPPTTADCIHGARCTFTYDGEVDDCGRPHGWGSWSDSAPRGECLHGWWEEGLPVGPFRASEYGSDYVFAAVRIGFAHNRAETLHQKFRSVKFSPIGLVYGVCTVECSIAGHFFRHLPHCELLGGADGSKDAAWCLGMLKHMDHEFGESSALPSSLVVRADGDNIYVAGHQQECSSAKTIQIELVEDCCQPHSASTAAAPSTADFAATSSACVGNMSAASSARAGAEAPRSQEEARSGLKVHGWRPLRRDACDEALIFIPGFNASAAEALLALGQLLTLGDFPGHIKPFVFSWPTGGMFNYFEAVALGCTSETTVKDFTQMVSDLRGAGVTRLHILTHSMGARLVLAALPNLLKIMQPVESTAGGQDTIRLATCVLISPDAKQESFLAHDFDLLRSICSRITMYADERDWALFFSELFSRERTIGKHPFECCYGTPWPAGDAITASKSQRQPMFDDLLPTSRRTSSVGLQPLRLSKPQPLDMDIIDTSWMDSNVQTLRHSYFNVNRWLIDDIREAIVTCCRARERTGRLTHRRANVWSFLAAPRHVVAT</sequence>
<feature type="transmembrane region" description="Helical" evidence="2">
    <location>
        <begin position="171"/>
        <end position="189"/>
    </location>
</feature>
<dbReference type="Proteomes" id="UP001515480">
    <property type="component" value="Unassembled WGS sequence"/>
</dbReference>
<evidence type="ECO:0000313" key="3">
    <source>
        <dbReference type="EMBL" id="KAL1521701.1"/>
    </source>
</evidence>
<name>A0AB34JLS9_PRYPA</name>
<evidence type="ECO:0000256" key="1">
    <source>
        <dbReference type="SAM" id="MobiDB-lite"/>
    </source>
</evidence>
<dbReference type="PANTHER" id="PTHR36513">
    <property type="entry name" value="ABC TRANSMEMBRANE TYPE-1 DOMAIN-CONTAINING PROTEIN"/>
    <property type="match status" value="1"/>
</dbReference>
<evidence type="ECO:0008006" key="5">
    <source>
        <dbReference type="Google" id="ProtNLM"/>
    </source>
</evidence>
<keyword evidence="2" id="KW-1133">Transmembrane helix</keyword>
<keyword evidence="2" id="KW-0472">Membrane</keyword>
<keyword evidence="2" id="KW-0812">Transmembrane</keyword>
<evidence type="ECO:0000313" key="4">
    <source>
        <dbReference type="Proteomes" id="UP001515480"/>
    </source>
</evidence>
<evidence type="ECO:0000256" key="2">
    <source>
        <dbReference type="SAM" id="Phobius"/>
    </source>
</evidence>
<accession>A0AB34JLS9</accession>
<dbReference type="EMBL" id="JBGBPQ010000007">
    <property type="protein sequence ID" value="KAL1521701.1"/>
    <property type="molecule type" value="Genomic_DNA"/>
</dbReference>
<keyword evidence="4" id="KW-1185">Reference proteome</keyword>
<gene>
    <name evidence="3" type="ORF">AB1Y20_021356</name>
</gene>
<feature type="region of interest" description="Disordered" evidence="1">
    <location>
        <begin position="55"/>
        <end position="85"/>
    </location>
</feature>
<feature type="compositionally biased region" description="Polar residues" evidence="1">
    <location>
        <begin position="55"/>
        <end position="68"/>
    </location>
</feature>
<dbReference type="AlphaFoldDB" id="A0AB34JLS9"/>
<comment type="caution">
    <text evidence="3">The sequence shown here is derived from an EMBL/GenBank/DDBJ whole genome shotgun (WGS) entry which is preliminary data.</text>
</comment>
<feature type="transmembrane region" description="Helical" evidence="2">
    <location>
        <begin position="201"/>
        <end position="224"/>
    </location>
</feature>
<organism evidence="3 4">
    <name type="scientific">Prymnesium parvum</name>
    <name type="common">Toxic golden alga</name>
    <dbReference type="NCBI Taxonomy" id="97485"/>
    <lineage>
        <taxon>Eukaryota</taxon>
        <taxon>Haptista</taxon>
        <taxon>Haptophyta</taxon>
        <taxon>Prymnesiophyceae</taxon>
        <taxon>Prymnesiales</taxon>
        <taxon>Prymnesiaceae</taxon>
        <taxon>Prymnesium</taxon>
    </lineage>
</organism>
<dbReference type="SUPFAM" id="SSF53474">
    <property type="entry name" value="alpha/beta-Hydrolases"/>
    <property type="match status" value="1"/>
</dbReference>
<feature type="transmembrane region" description="Helical" evidence="2">
    <location>
        <begin position="144"/>
        <end position="164"/>
    </location>
</feature>
<feature type="region of interest" description="Disordered" evidence="1">
    <location>
        <begin position="1"/>
        <end position="25"/>
    </location>
</feature>
<reference evidence="3 4" key="1">
    <citation type="journal article" date="2024" name="Science">
        <title>Giant polyketide synthase enzymes in the biosynthesis of giant marine polyether toxins.</title>
        <authorList>
            <person name="Fallon T.R."/>
            <person name="Shende V.V."/>
            <person name="Wierzbicki I.H."/>
            <person name="Pendleton A.L."/>
            <person name="Watervoot N.F."/>
            <person name="Auber R.P."/>
            <person name="Gonzalez D.J."/>
            <person name="Wisecaver J.H."/>
            <person name="Moore B.S."/>
        </authorList>
    </citation>
    <scope>NUCLEOTIDE SEQUENCE [LARGE SCALE GENOMIC DNA]</scope>
    <source>
        <strain evidence="3 4">12B1</strain>
    </source>
</reference>
<dbReference type="InterPro" id="IPR029058">
    <property type="entry name" value="AB_hydrolase_fold"/>
</dbReference>
<feature type="transmembrane region" description="Helical" evidence="2">
    <location>
        <begin position="117"/>
        <end position="138"/>
    </location>
</feature>
<dbReference type="Pfam" id="PF05990">
    <property type="entry name" value="DUF900"/>
    <property type="match status" value="1"/>
</dbReference>
<protein>
    <recommendedName>
        <fullName evidence="5">GPI inositol-deacylase</fullName>
    </recommendedName>
</protein>